<evidence type="ECO:0000256" key="1">
    <source>
        <dbReference type="ARBA" id="ARBA00044777"/>
    </source>
</evidence>
<protein>
    <recommendedName>
        <fullName evidence="1 2">Segregation and condensation protein A</fullName>
    </recommendedName>
</protein>
<dbReference type="GO" id="GO:0007059">
    <property type="term" value="P:chromosome segregation"/>
    <property type="evidence" value="ECO:0007669"/>
    <property type="project" value="UniProtKB-UniRule"/>
</dbReference>
<proteinExistence type="inferred from homology"/>
<comment type="similarity">
    <text evidence="2">Belongs to the ScpA family.</text>
</comment>
<dbReference type="Gene3D" id="6.10.250.2410">
    <property type="match status" value="1"/>
</dbReference>
<dbReference type="GO" id="GO:0005737">
    <property type="term" value="C:cytoplasm"/>
    <property type="evidence" value="ECO:0007669"/>
    <property type="project" value="UniProtKB-SubCell"/>
</dbReference>
<comment type="subcellular location">
    <subcellularLocation>
        <location evidence="2">Cytoplasm</location>
    </subcellularLocation>
    <text evidence="2">Associated with two foci at the outer edges of the nucleoid region in young cells, and at four foci within both cell halves in older cells.</text>
</comment>
<comment type="subunit">
    <text evidence="2">Component of a cohesin-like complex composed of ScpA, ScpB and the Smc homodimer, in which ScpA and ScpB bind to the head domain of Smc. The presence of the three proteins is required for the association of the complex with DNA.</text>
</comment>
<accession>A0A7C4LMQ6</accession>
<keyword evidence="2" id="KW-0132">Cell division</keyword>
<dbReference type="GO" id="GO:0006260">
    <property type="term" value="P:DNA replication"/>
    <property type="evidence" value="ECO:0007669"/>
    <property type="project" value="UniProtKB-UniRule"/>
</dbReference>
<evidence type="ECO:0000256" key="2">
    <source>
        <dbReference type="HAMAP-Rule" id="MF_01805"/>
    </source>
</evidence>
<dbReference type="GO" id="GO:0051301">
    <property type="term" value="P:cell division"/>
    <property type="evidence" value="ECO:0007669"/>
    <property type="project" value="UniProtKB-KW"/>
</dbReference>
<keyword evidence="2" id="KW-0131">Cell cycle</keyword>
<dbReference type="HAMAP" id="MF_01805">
    <property type="entry name" value="ScpA"/>
    <property type="match status" value="1"/>
</dbReference>
<dbReference type="Pfam" id="PF02616">
    <property type="entry name" value="SMC_ScpA"/>
    <property type="match status" value="1"/>
</dbReference>
<reference evidence="3" key="1">
    <citation type="journal article" date="2020" name="mSystems">
        <title>Genome- and Community-Level Interaction Insights into Carbon Utilization and Element Cycling Functions of Hydrothermarchaeota in Hydrothermal Sediment.</title>
        <authorList>
            <person name="Zhou Z."/>
            <person name="Liu Y."/>
            <person name="Xu W."/>
            <person name="Pan J."/>
            <person name="Luo Z.H."/>
            <person name="Li M."/>
        </authorList>
    </citation>
    <scope>NUCLEOTIDE SEQUENCE [LARGE SCALE GENOMIC DNA]</scope>
    <source>
        <strain evidence="3">SpSt-508</strain>
    </source>
</reference>
<dbReference type="PANTHER" id="PTHR33969:SF2">
    <property type="entry name" value="SEGREGATION AND CONDENSATION PROTEIN A"/>
    <property type="match status" value="1"/>
</dbReference>
<evidence type="ECO:0000313" key="3">
    <source>
        <dbReference type="EMBL" id="HGT38957.1"/>
    </source>
</evidence>
<dbReference type="PANTHER" id="PTHR33969">
    <property type="entry name" value="SEGREGATION AND CONDENSATION PROTEIN A"/>
    <property type="match status" value="1"/>
</dbReference>
<gene>
    <name evidence="2" type="primary">scpA</name>
    <name evidence="3" type="ORF">ENS64_06795</name>
</gene>
<dbReference type="EMBL" id="DSVQ01000012">
    <property type="protein sequence ID" value="HGT38957.1"/>
    <property type="molecule type" value="Genomic_DNA"/>
</dbReference>
<dbReference type="InterPro" id="IPR003768">
    <property type="entry name" value="ScpA"/>
</dbReference>
<keyword evidence="2" id="KW-0963">Cytoplasm</keyword>
<comment type="function">
    <text evidence="2">Participates in chromosomal partition during cell division. May act via the formation of a condensin-like complex containing Smc and ScpB that pull DNA away from mid-cell into both cell halves.</text>
</comment>
<dbReference type="AlphaFoldDB" id="A0A7C4LMQ6"/>
<sequence>MSSLTTPFRVELADYSGPLDLLLYLVRRNEVEIVQLPIARITAQFLQFLEVLRFLDFDLVGDFVVMASTLVEIKSRSVLPQPADDSPSEAPQDDEPRGELIARLLQYKRYKEAALALEERAAEWQLRFPRLSDDRPQAGRDHAADPIREVELWDLVSALGRLLHKKVLEETAAIRYDETPQSVYMERIAARVREQGRVPFSSFFEGTNQRSRIIGIFLAILELLRHHGFRAEQPVAYGEIYVLAPQAG</sequence>
<keyword evidence="2" id="KW-0159">Chromosome partition</keyword>
<organism evidence="3">
    <name type="scientific">Schlesneria paludicola</name>
    <dbReference type="NCBI Taxonomy" id="360056"/>
    <lineage>
        <taxon>Bacteria</taxon>
        <taxon>Pseudomonadati</taxon>
        <taxon>Planctomycetota</taxon>
        <taxon>Planctomycetia</taxon>
        <taxon>Planctomycetales</taxon>
        <taxon>Planctomycetaceae</taxon>
        <taxon>Schlesneria</taxon>
    </lineage>
</organism>
<name>A0A7C4LMQ6_9PLAN</name>
<comment type="caution">
    <text evidence="3">The sequence shown here is derived from an EMBL/GenBank/DDBJ whole genome shotgun (WGS) entry which is preliminary data.</text>
</comment>